<dbReference type="Pfam" id="PF00158">
    <property type="entry name" value="Sigma54_activat"/>
    <property type="match status" value="1"/>
</dbReference>
<dbReference type="SMART" id="SM00448">
    <property type="entry name" value="REC"/>
    <property type="match status" value="1"/>
</dbReference>
<evidence type="ECO:0000256" key="6">
    <source>
        <dbReference type="PROSITE-ProRule" id="PRU00169"/>
    </source>
</evidence>
<dbReference type="SUPFAM" id="SSF46689">
    <property type="entry name" value="Homeodomain-like"/>
    <property type="match status" value="1"/>
</dbReference>
<dbReference type="EMBL" id="JSZA02000012">
    <property type="protein sequence ID" value="KHD07178.1"/>
    <property type="molecule type" value="Genomic_DNA"/>
</dbReference>
<comment type="caution">
    <text evidence="9">The sequence shown here is derived from an EMBL/GenBank/DDBJ whole genome shotgun (WGS) entry which is preliminary data.</text>
</comment>
<dbReference type="CDD" id="cd00009">
    <property type="entry name" value="AAA"/>
    <property type="match status" value="1"/>
</dbReference>
<dbReference type="Gene3D" id="1.10.8.60">
    <property type="match status" value="1"/>
</dbReference>
<dbReference type="SUPFAM" id="SSF52172">
    <property type="entry name" value="CheY-like"/>
    <property type="match status" value="1"/>
</dbReference>
<dbReference type="InterPro" id="IPR001789">
    <property type="entry name" value="Sig_transdc_resp-reg_receiver"/>
</dbReference>
<dbReference type="PROSITE" id="PS50045">
    <property type="entry name" value="SIGMA54_INTERACT_4"/>
    <property type="match status" value="1"/>
</dbReference>
<dbReference type="AlphaFoldDB" id="A0A0A6PKI8"/>
<dbReference type="FunFam" id="3.40.50.300:FF:000006">
    <property type="entry name" value="DNA-binding transcriptional regulator NtrC"/>
    <property type="match status" value="1"/>
</dbReference>
<dbReference type="GO" id="GO:0005524">
    <property type="term" value="F:ATP binding"/>
    <property type="evidence" value="ECO:0007669"/>
    <property type="project" value="UniProtKB-KW"/>
</dbReference>
<dbReference type="PANTHER" id="PTHR32071:SF100">
    <property type="entry name" value="RESPONSE REGULATOR PROTEIN PILR"/>
    <property type="match status" value="1"/>
</dbReference>
<keyword evidence="6" id="KW-0597">Phosphoprotein</keyword>
<dbReference type="InterPro" id="IPR011006">
    <property type="entry name" value="CheY-like_superfamily"/>
</dbReference>
<dbReference type="InterPro" id="IPR025944">
    <property type="entry name" value="Sigma_54_int_dom_CS"/>
</dbReference>
<dbReference type="GO" id="GO:0043565">
    <property type="term" value="F:sequence-specific DNA binding"/>
    <property type="evidence" value="ECO:0007669"/>
    <property type="project" value="InterPro"/>
</dbReference>
<dbReference type="InterPro" id="IPR002078">
    <property type="entry name" value="Sigma_54_int"/>
</dbReference>
<dbReference type="SUPFAM" id="SSF52540">
    <property type="entry name" value="P-loop containing nucleoside triphosphate hydrolases"/>
    <property type="match status" value="1"/>
</dbReference>
<dbReference type="InterPro" id="IPR025662">
    <property type="entry name" value="Sigma_54_int_dom_ATP-bd_1"/>
</dbReference>
<evidence type="ECO:0000256" key="4">
    <source>
        <dbReference type="ARBA" id="ARBA00023125"/>
    </source>
</evidence>
<dbReference type="PANTHER" id="PTHR32071">
    <property type="entry name" value="TRANSCRIPTIONAL REGULATORY PROTEIN"/>
    <property type="match status" value="1"/>
</dbReference>
<keyword evidence="3" id="KW-0805">Transcription regulation</keyword>
<keyword evidence="4" id="KW-0238">DNA-binding</keyword>
<dbReference type="GO" id="GO:0000160">
    <property type="term" value="P:phosphorelay signal transduction system"/>
    <property type="evidence" value="ECO:0007669"/>
    <property type="project" value="InterPro"/>
</dbReference>
<keyword evidence="5" id="KW-0804">Transcription</keyword>
<dbReference type="InterPro" id="IPR025943">
    <property type="entry name" value="Sigma_54_int_dom_ATP-bd_2"/>
</dbReference>
<proteinExistence type="predicted"/>
<dbReference type="InterPro" id="IPR002197">
    <property type="entry name" value="HTH_Fis"/>
</dbReference>
<evidence type="ECO:0000256" key="1">
    <source>
        <dbReference type="ARBA" id="ARBA00022741"/>
    </source>
</evidence>
<keyword evidence="2" id="KW-0067">ATP-binding</keyword>
<keyword evidence="1" id="KW-0547">Nucleotide-binding</keyword>
<dbReference type="Gene3D" id="3.40.50.2300">
    <property type="match status" value="1"/>
</dbReference>
<dbReference type="Gene3D" id="3.40.50.300">
    <property type="entry name" value="P-loop containing nucleotide triphosphate hydrolases"/>
    <property type="match status" value="1"/>
</dbReference>
<evidence type="ECO:0000313" key="10">
    <source>
        <dbReference type="Proteomes" id="UP000030428"/>
    </source>
</evidence>
<dbReference type="GO" id="GO:0006355">
    <property type="term" value="P:regulation of DNA-templated transcription"/>
    <property type="evidence" value="ECO:0007669"/>
    <property type="project" value="InterPro"/>
</dbReference>
<dbReference type="PROSITE" id="PS00676">
    <property type="entry name" value="SIGMA54_INTERACT_2"/>
    <property type="match status" value="1"/>
</dbReference>
<evidence type="ECO:0000313" key="9">
    <source>
        <dbReference type="EMBL" id="KHD07178.1"/>
    </source>
</evidence>
<dbReference type="PRINTS" id="PR01590">
    <property type="entry name" value="HTHFIS"/>
</dbReference>
<organism evidence="9 10">
    <name type="scientific">Candidatus Thiomargarita nelsonii</name>
    <dbReference type="NCBI Taxonomy" id="1003181"/>
    <lineage>
        <taxon>Bacteria</taxon>
        <taxon>Pseudomonadati</taxon>
        <taxon>Pseudomonadota</taxon>
        <taxon>Gammaproteobacteria</taxon>
        <taxon>Thiotrichales</taxon>
        <taxon>Thiotrichaceae</taxon>
        <taxon>Thiomargarita</taxon>
    </lineage>
</organism>
<dbReference type="Pfam" id="PF02954">
    <property type="entry name" value="HTH_8"/>
    <property type="match status" value="1"/>
</dbReference>
<dbReference type="Gene3D" id="1.10.10.60">
    <property type="entry name" value="Homeodomain-like"/>
    <property type="match status" value="1"/>
</dbReference>
<feature type="domain" description="Response regulatory" evidence="8">
    <location>
        <begin position="5"/>
        <end position="116"/>
    </location>
</feature>
<sequence>MSKPLCLVIDDEPDILELLVMTLKPMGITCYTAETLAQAQEYLLEYEFDLCLTDMRLPDGNGIELVTTFGHQTPIIVITAHGNVESAVAAMKAGAFDFIAKPVKLLELRNLVTTALQLPKPENQTKPPQKKEPENILLSKLVGRSEAMQTVRAKIEKLARSQAHIYIKGESGTGKEVVAHLIHALGARAKQAFTPVNCGAIPTELMESEFFGHKKGAHSTAHKDKQGLFQTADGGTLFLDEIADLPLHMQVKLLRAIQEKQVRPLGAAKEIPVDVRILSATHRNLAELVKQGQFRQDLFYRVNVIELYIPPLRERLEDIPDLVTKILTKLKSNEYHQQTTISDKAIKSLQAYSYPGNVRELENMLERAVTLCENNIIKHQDLQLPEATQPNHQEQTGFHSHMEEVERNTIMNALTQTQGNKAKAAKLLSISYSTLRYRIQKHQIKYK</sequence>
<dbReference type="Pfam" id="PF25601">
    <property type="entry name" value="AAA_lid_14"/>
    <property type="match status" value="1"/>
</dbReference>
<feature type="domain" description="Sigma-54 factor interaction" evidence="7">
    <location>
        <begin position="141"/>
        <end position="370"/>
    </location>
</feature>
<dbReference type="PROSITE" id="PS00688">
    <property type="entry name" value="SIGMA54_INTERACT_3"/>
    <property type="match status" value="1"/>
</dbReference>
<feature type="modified residue" description="4-aspartylphosphate" evidence="6">
    <location>
        <position position="54"/>
    </location>
</feature>
<accession>A0A0A6PKI8</accession>
<protein>
    <submittedName>
        <fullName evidence="9">Chemotaxis protein CheY</fullName>
    </submittedName>
</protein>
<evidence type="ECO:0000256" key="5">
    <source>
        <dbReference type="ARBA" id="ARBA00023163"/>
    </source>
</evidence>
<dbReference type="Pfam" id="PF00072">
    <property type="entry name" value="Response_reg"/>
    <property type="match status" value="1"/>
</dbReference>
<gene>
    <name evidence="9" type="ORF">PN36_04610</name>
</gene>
<evidence type="ECO:0000259" key="8">
    <source>
        <dbReference type="PROSITE" id="PS50110"/>
    </source>
</evidence>
<name>A0A0A6PKI8_9GAMM</name>
<dbReference type="PROSITE" id="PS00675">
    <property type="entry name" value="SIGMA54_INTERACT_1"/>
    <property type="match status" value="1"/>
</dbReference>
<evidence type="ECO:0000256" key="2">
    <source>
        <dbReference type="ARBA" id="ARBA00022840"/>
    </source>
</evidence>
<dbReference type="InterPro" id="IPR058031">
    <property type="entry name" value="AAA_lid_NorR"/>
</dbReference>
<dbReference type="Proteomes" id="UP000030428">
    <property type="component" value="Unassembled WGS sequence"/>
</dbReference>
<reference evidence="9 10" key="1">
    <citation type="journal article" date="2016" name="Front. Microbiol.">
        <title>Single-Cell (Meta-)Genomics of a Dimorphic Candidatus Thiomargarita nelsonii Reveals Genomic Plasticity.</title>
        <authorList>
            <person name="Flood B.E."/>
            <person name="Fliss P."/>
            <person name="Jones D.S."/>
            <person name="Dick G.J."/>
            <person name="Jain S."/>
            <person name="Kaster A.K."/>
            <person name="Winkel M."/>
            <person name="Mussmann M."/>
            <person name="Bailey J."/>
        </authorList>
    </citation>
    <scope>NUCLEOTIDE SEQUENCE [LARGE SCALE GENOMIC DNA]</scope>
    <source>
        <strain evidence="9">Hydrate Ridge</strain>
    </source>
</reference>
<dbReference type="InterPro" id="IPR027417">
    <property type="entry name" value="P-loop_NTPase"/>
</dbReference>
<evidence type="ECO:0000256" key="3">
    <source>
        <dbReference type="ARBA" id="ARBA00023015"/>
    </source>
</evidence>
<dbReference type="PROSITE" id="PS50110">
    <property type="entry name" value="RESPONSE_REGULATORY"/>
    <property type="match status" value="1"/>
</dbReference>
<evidence type="ECO:0000259" key="7">
    <source>
        <dbReference type="PROSITE" id="PS50045"/>
    </source>
</evidence>
<keyword evidence="10" id="KW-1185">Reference proteome</keyword>
<dbReference type="InterPro" id="IPR009057">
    <property type="entry name" value="Homeodomain-like_sf"/>
</dbReference>